<protein>
    <recommendedName>
        <fullName evidence="3">Acetyltransferase (GNAT) family protein</fullName>
    </recommendedName>
</protein>
<dbReference type="AlphaFoldDB" id="A0AAC9LM03"/>
<reference evidence="1 2" key="1">
    <citation type="submission" date="2017-01" db="EMBL/GenBank/DDBJ databases">
        <title>Complete genome of Lacinutrix venerupis DOK2-8 isolated from seawater in Dokdo.</title>
        <authorList>
            <person name="Chi W.-J."/>
            <person name="Kim J.H."/>
        </authorList>
    </citation>
    <scope>NUCLEOTIDE SEQUENCE [LARGE SCALE GENOMIC DNA]</scope>
    <source>
        <strain evidence="1 2">DOK2-8</strain>
    </source>
</reference>
<evidence type="ECO:0000313" key="1">
    <source>
        <dbReference type="EMBL" id="APY00934.1"/>
    </source>
</evidence>
<name>A0AAC9LM03_9FLAO</name>
<accession>A0AAC9LM03</accession>
<dbReference type="Gene3D" id="3.40.630.30">
    <property type="match status" value="1"/>
</dbReference>
<dbReference type="SUPFAM" id="SSF55729">
    <property type="entry name" value="Acyl-CoA N-acyltransferases (Nat)"/>
    <property type="match status" value="1"/>
</dbReference>
<evidence type="ECO:0000313" key="2">
    <source>
        <dbReference type="Proteomes" id="UP000187506"/>
    </source>
</evidence>
<proteinExistence type="predicted"/>
<organism evidence="1 2">
    <name type="scientific">Lacinutrix venerupis</name>
    <dbReference type="NCBI Taxonomy" id="1486034"/>
    <lineage>
        <taxon>Bacteria</taxon>
        <taxon>Pseudomonadati</taxon>
        <taxon>Bacteroidota</taxon>
        <taxon>Flavobacteriia</taxon>
        <taxon>Flavobacteriales</taxon>
        <taxon>Flavobacteriaceae</taxon>
        <taxon>Lacinutrix</taxon>
    </lineage>
</organism>
<dbReference type="KEGG" id="lvn:BWR22_11655"/>
<dbReference type="Proteomes" id="UP000187506">
    <property type="component" value="Chromosome"/>
</dbReference>
<gene>
    <name evidence="1" type="ORF">BWR22_11655</name>
</gene>
<dbReference type="EMBL" id="CP019352">
    <property type="protein sequence ID" value="APY00934.1"/>
    <property type="molecule type" value="Genomic_DNA"/>
</dbReference>
<keyword evidence="2" id="KW-1185">Reference proteome</keyword>
<evidence type="ECO:0008006" key="3">
    <source>
        <dbReference type="Google" id="ProtNLM"/>
    </source>
</evidence>
<dbReference type="InterPro" id="IPR016181">
    <property type="entry name" value="Acyl_CoA_acyltransferase"/>
</dbReference>
<sequence>MYTVHKYSAKHLNIWNNFISKAKNSTFLFKREFMEYHSDRFQDFSLIVFKDEKLIAVLPANRIENKLFSHQGLSYGGLVVLKEIRTIEYLKVFKALLNWLKTEGIIEVSIKQLPFIYNKHLTEEFEYLLHELNYKVVVNNSYYVLDDLVHYKPNRNRLRGIKKAESNMKLLQTGLDVFWEHILTKNLKVKFGVKPIHSFKEINLLKSLFPNEIKFYAAANTNGIQAGVVLFITDNVVHFQYSSGKEDRNETGALDFLFNAIIKKYSHYKFISFGSSSTDNSYKIDKGLAYWKESFGAYLIPQRTYNINTNSEINLENIIK</sequence>